<name>A0A0R3M3R0_9BRAD</name>
<dbReference type="Proteomes" id="UP000050863">
    <property type="component" value="Unassembled WGS sequence"/>
</dbReference>
<sequence>MSKTRSKPQPKPILNASLPPQFRQFRLALAREPGRPEGDADIAYIIVAPLDSEDRIDAGLWRKHRDACRVVRQRPDQRDKHGHLVHRPGGGWAFHYDEGETGLPDAVGYHFADERFVVGEYVSLNEGGKMHTYRVTTISYL</sequence>
<accession>A0A0R3M3R0</accession>
<gene>
    <name evidence="1" type="ORF">CQ12_11130</name>
</gene>
<keyword evidence="2" id="KW-1185">Reference proteome</keyword>
<dbReference type="OrthoDB" id="9801741at2"/>
<comment type="caution">
    <text evidence="1">The sequence shown here is derived from an EMBL/GenBank/DDBJ whole genome shotgun (WGS) entry which is preliminary data.</text>
</comment>
<proteinExistence type="predicted"/>
<dbReference type="STRING" id="280332.CQ12_11130"/>
<dbReference type="EMBL" id="LLXZ01000012">
    <property type="protein sequence ID" value="KRR14713.1"/>
    <property type="molecule type" value="Genomic_DNA"/>
</dbReference>
<dbReference type="AlphaFoldDB" id="A0A0R3M3R0"/>
<protein>
    <submittedName>
        <fullName evidence="1">Uncharacterized protein</fullName>
    </submittedName>
</protein>
<dbReference type="RefSeq" id="WP_057833910.1">
    <property type="nucleotide sequence ID" value="NZ_LLXZ01000012.1"/>
</dbReference>
<evidence type="ECO:0000313" key="2">
    <source>
        <dbReference type="Proteomes" id="UP000050863"/>
    </source>
</evidence>
<evidence type="ECO:0000313" key="1">
    <source>
        <dbReference type="EMBL" id="KRR14713.1"/>
    </source>
</evidence>
<organism evidence="1 2">
    <name type="scientific">Bradyrhizobium jicamae</name>
    <dbReference type="NCBI Taxonomy" id="280332"/>
    <lineage>
        <taxon>Bacteria</taxon>
        <taxon>Pseudomonadati</taxon>
        <taxon>Pseudomonadota</taxon>
        <taxon>Alphaproteobacteria</taxon>
        <taxon>Hyphomicrobiales</taxon>
        <taxon>Nitrobacteraceae</taxon>
        <taxon>Bradyrhizobium</taxon>
    </lineage>
</organism>
<reference evidence="1 2" key="1">
    <citation type="submission" date="2014-03" db="EMBL/GenBank/DDBJ databases">
        <title>Bradyrhizobium valentinum sp. nov., isolated from effective nodules of Lupinus mariae-josephae, a lupine endemic of basic-lime soils in Eastern Spain.</title>
        <authorList>
            <person name="Duran D."/>
            <person name="Rey L."/>
            <person name="Navarro A."/>
            <person name="Busquets A."/>
            <person name="Imperial J."/>
            <person name="Ruiz-Argueso T."/>
        </authorList>
    </citation>
    <scope>NUCLEOTIDE SEQUENCE [LARGE SCALE GENOMIC DNA]</scope>
    <source>
        <strain evidence="1 2">PAC68</strain>
    </source>
</reference>